<comment type="caution">
    <text evidence="1">The sequence shown here is derived from an EMBL/GenBank/DDBJ whole genome shotgun (WGS) entry which is preliminary data.</text>
</comment>
<keyword evidence="2" id="KW-1185">Reference proteome</keyword>
<dbReference type="AlphaFoldDB" id="A0A814SD79"/>
<organism evidence="1 2">
    <name type="scientific">Brachionus calyciflorus</name>
    <dbReference type="NCBI Taxonomy" id="104777"/>
    <lineage>
        <taxon>Eukaryota</taxon>
        <taxon>Metazoa</taxon>
        <taxon>Spiralia</taxon>
        <taxon>Gnathifera</taxon>
        <taxon>Rotifera</taxon>
        <taxon>Eurotatoria</taxon>
        <taxon>Monogononta</taxon>
        <taxon>Pseudotrocha</taxon>
        <taxon>Ploima</taxon>
        <taxon>Brachionidae</taxon>
        <taxon>Brachionus</taxon>
    </lineage>
</organism>
<name>A0A814SD79_9BILA</name>
<sequence>MKLSSPVLYSNQILPVCIPTRKRRNRKKKY</sequence>
<dbReference type="Proteomes" id="UP000663879">
    <property type="component" value="Unassembled WGS sequence"/>
</dbReference>
<evidence type="ECO:0000313" key="1">
    <source>
        <dbReference type="EMBL" id="CAF1145694.1"/>
    </source>
</evidence>
<gene>
    <name evidence="1" type="ORF">OXX778_LOCUS23086</name>
</gene>
<dbReference type="EMBL" id="CAJNOC010011089">
    <property type="protein sequence ID" value="CAF1145694.1"/>
    <property type="molecule type" value="Genomic_DNA"/>
</dbReference>
<feature type="non-terminal residue" evidence="1">
    <location>
        <position position="1"/>
    </location>
</feature>
<evidence type="ECO:0000313" key="2">
    <source>
        <dbReference type="Proteomes" id="UP000663879"/>
    </source>
</evidence>
<accession>A0A814SD79</accession>
<reference evidence="1" key="1">
    <citation type="submission" date="2021-02" db="EMBL/GenBank/DDBJ databases">
        <authorList>
            <person name="Nowell W R."/>
        </authorList>
    </citation>
    <scope>NUCLEOTIDE SEQUENCE</scope>
    <source>
        <strain evidence="1">Ploen Becks lab</strain>
    </source>
</reference>
<proteinExistence type="predicted"/>
<protein>
    <submittedName>
        <fullName evidence="1">Uncharacterized protein</fullName>
    </submittedName>
</protein>